<sequence>MGVPLWKPRHDSLPSVPTSLPSLSSSKPPSSFPSSSSPSSPSSSTVDRSWRRPNHSYPNSLHPLRRSPLFHHHHHNHSLHADLADSRDCIRHDSDFDEIAEPFEEDDYSSELEPLGRTYIAREATAEQHDRRYPFRRSLIARAPAPSSSSSSSSSSSASASSATSFNPSSSPRPRHTPIASELALNRTLMDYVHRLRRLREDSDEATYFAPPADSATTSTSHSIPDMRRPSEFSAVVDQIRAIGAVHDSELSRTASDAISAAAAAANSSPTQRYFSSLDLDGFYSSRLRLRRNAYAAHANQSDDNLPTYDRNFNFSHISFSPELDSVIPDARGDYDAEAEGDEDCDVEGEERTSAEFDASLRTSSDPEVRDLLHRFELLDDRIDLIRMARRELMLIELEANWTLDAMHIS</sequence>
<comment type="caution">
    <text evidence="2">The sequence shown here is derived from an EMBL/GenBank/DDBJ whole genome shotgun (WGS) entry which is preliminary data.</text>
</comment>
<feature type="region of interest" description="Disordered" evidence="1">
    <location>
        <begin position="1"/>
        <end position="65"/>
    </location>
</feature>
<keyword evidence="3" id="KW-1185">Reference proteome</keyword>
<evidence type="ECO:0000256" key="1">
    <source>
        <dbReference type="SAM" id="MobiDB-lite"/>
    </source>
</evidence>
<dbReference type="Proteomes" id="UP001498771">
    <property type="component" value="Unassembled WGS sequence"/>
</dbReference>
<proteinExistence type="predicted"/>
<dbReference type="RefSeq" id="XP_064766528.1">
    <property type="nucleotide sequence ID" value="XM_064913315.1"/>
</dbReference>
<feature type="compositionally biased region" description="Low complexity" evidence="1">
    <location>
        <begin position="143"/>
        <end position="172"/>
    </location>
</feature>
<feature type="compositionally biased region" description="Low complexity" evidence="1">
    <location>
        <begin position="13"/>
        <end position="44"/>
    </location>
</feature>
<feature type="region of interest" description="Disordered" evidence="1">
    <location>
        <begin position="142"/>
        <end position="182"/>
    </location>
</feature>
<reference evidence="2 3" key="1">
    <citation type="submission" date="2024-03" db="EMBL/GenBank/DDBJ databases">
        <title>Genome-scale model development and genomic sequencing of the oleaginous clade Lipomyces.</title>
        <authorList>
            <consortium name="Lawrence Berkeley National Laboratory"/>
            <person name="Czajka J.J."/>
            <person name="Han Y."/>
            <person name="Kim J."/>
            <person name="Mondo S.J."/>
            <person name="Hofstad B.A."/>
            <person name="Robles A."/>
            <person name="Haridas S."/>
            <person name="Riley R."/>
            <person name="LaButti K."/>
            <person name="Pangilinan J."/>
            <person name="Andreopoulos W."/>
            <person name="Lipzen A."/>
            <person name="Yan J."/>
            <person name="Wang M."/>
            <person name="Ng V."/>
            <person name="Grigoriev I.V."/>
            <person name="Spatafora J.W."/>
            <person name="Magnuson J.K."/>
            <person name="Baker S.E."/>
            <person name="Pomraning K.R."/>
        </authorList>
    </citation>
    <scope>NUCLEOTIDE SEQUENCE [LARGE SCALE GENOMIC DNA]</scope>
    <source>
        <strain evidence="2 3">Phaff 52-87</strain>
    </source>
</reference>
<feature type="region of interest" description="Disordered" evidence="1">
    <location>
        <begin position="334"/>
        <end position="357"/>
    </location>
</feature>
<organism evidence="2 3">
    <name type="scientific">Myxozyma melibiosi</name>
    <dbReference type="NCBI Taxonomy" id="54550"/>
    <lineage>
        <taxon>Eukaryota</taxon>
        <taxon>Fungi</taxon>
        <taxon>Dikarya</taxon>
        <taxon>Ascomycota</taxon>
        <taxon>Saccharomycotina</taxon>
        <taxon>Lipomycetes</taxon>
        <taxon>Lipomycetales</taxon>
        <taxon>Lipomycetaceae</taxon>
        <taxon>Myxozyma</taxon>
    </lineage>
</organism>
<feature type="compositionally biased region" description="Acidic residues" evidence="1">
    <location>
        <begin position="336"/>
        <end position="349"/>
    </location>
</feature>
<dbReference type="GeneID" id="90038827"/>
<protein>
    <submittedName>
        <fullName evidence="2">Uncharacterized protein</fullName>
    </submittedName>
</protein>
<evidence type="ECO:0000313" key="2">
    <source>
        <dbReference type="EMBL" id="KAK7203495.1"/>
    </source>
</evidence>
<evidence type="ECO:0000313" key="3">
    <source>
        <dbReference type="Proteomes" id="UP001498771"/>
    </source>
</evidence>
<feature type="region of interest" description="Disordered" evidence="1">
    <location>
        <begin position="204"/>
        <end position="227"/>
    </location>
</feature>
<dbReference type="EMBL" id="JBBJBU010000011">
    <property type="protein sequence ID" value="KAK7203495.1"/>
    <property type="molecule type" value="Genomic_DNA"/>
</dbReference>
<gene>
    <name evidence="2" type="ORF">BZA70DRAFT_282620</name>
</gene>
<name>A0ABR1F103_9ASCO</name>
<accession>A0ABR1F103</accession>